<evidence type="ECO:0000313" key="4">
    <source>
        <dbReference type="Proteomes" id="UP000054466"/>
    </source>
</evidence>
<feature type="region of interest" description="Disordered" evidence="1">
    <location>
        <begin position="69"/>
        <end position="94"/>
    </location>
</feature>
<sequence length="191" mass="18966">MIIYPLILILLPSATRFTTAYPSPDPKYLGQGQCTYAGQIVCASESTFAICDASLTGVIQPLAVGDTRCGDFGGPPPPPPAAAPSSTTPADAQGTLGFMKTIESAIATSSYTPPPAPPKSAVTSPSSPSKKPPKHQTASTPAPHFAGTSLAVVPTSIPTAIATAGGLPPAAPAPPPRDGCNPGKSTCSGGS</sequence>
<dbReference type="AlphaFoldDB" id="A0A0D2CKE1"/>
<feature type="chain" id="PRO_5002255262" description="Carbohydrate-binding module family 19 domain-containing protein" evidence="2">
    <location>
        <begin position="21"/>
        <end position="191"/>
    </location>
</feature>
<gene>
    <name evidence="3" type="ORF">PV07_09729</name>
</gene>
<feature type="region of interest" description="Disordered" evidence="1">
    <location>
        <begin position="108"/>
        <end position="191"/>
    </location>
</feature>
<dbReference type="RefSeq" id="XP_016244205.1">
    <property type="nucleotide sequence ID" value="XM_016397014.1"/>
</dbReference>
<dbReference type="VEuPathDB" id="FungiDB:PV07_09729"/>
<feature type="signal peptide" evidence="2">
    <location>
        <begin position="1"/>
        <end position="20"/>
    </location>
</feature>
<proteinExistence type="predicted"/>
<evidence type="ECO:0000256" key="2">
    <source>
        <dbReference type="SAM" id="SignalP"/>
    </source>
</evidence>
<dbReference type="HOGENOM" id="CLU_1421286_0_0_1"/>
<dbReference type="OrthoDB" id="4161387at2759"/>
<protein>
    <recommendedName>
        <fullName evidence="5">Carbohydrate-binding module family 19 domain-containing protein</fullName>
    </recommendedName>
</protein>
<organism evidence="3 4">
    <name type="scientific">Cladophialophora immunda</name>
    <dbReference type="NCBI Taxonomy" id="569365"/>
    <lineage>
        <taxon>Eukaryota</taxon>
        <taxon>Fungi</taxon>
        <taxon>Dikarya</taxon>
        <taxon>Ascomycota</taxon>
        <taxon>Pezizomycotina</taxon>
        <taxon>Eurotiomycetes</taxon>
        <taxon>Chaetothyriomycetidae</taxon>
        <taxon>Chaetothyriales</taxon>
        <taxon>Herpotrichiellaceae</taxon>
        <taxon>Cladophialophora</taxon>
    </lineage>
</organism>
<feature type="compositionally biased region" description="Low complexity" evidence="1">
    <location>
        <begin position="158"/>
        <end position="168"/>
    </location>
</feature>
<keyword evidence="2" id="KW-0732">Signal</keyword>
<dbReference type="GeneID" id="27348923"/>
<evidence type="ECO:0008006" key="5">
    <source>
        <dbReference type="Google" id="ProtNLM"/>
    </source>
</evidence>
<dbReference type="Proteomes" id="UP000054466">
    <property type="component" value="Unassembled WGS sequence"/>
</dbReference>
<keyword evidence="4" id="KW-1185">Reference proteome</keyword>
<evidence type="ECO:0000256" key="1">
    <source>
        <dbReference type="SAM" id="MobiDB-lite"/>
    </source>
</evidence>
<dbReference type="EMBL" id="KN847045">
    <property type="protein sequence ID" value="KIW23989.1"/>
    <property type="molecule type" value="Genomic_DNA"/>
</dbReference>
<feature type="compositionally biased region" description="Low complexity" evidence="1">
    <location>
        <begin position="119"/>
        <end position="129"/>
    </location>
</feature>
<accession>A0A0D2CKE1</accession>
<reference evidence="3 4" key="1">
    <citation type="submission" date="2015-01" db="EMBL/GenBank/DDBJ databases">
        <title>The Genome Sequence of Cladophialophora immunda CBS83496.</title>
        <authorList>
            <consortium name="The Broad Institute Genomics Platform"/>
            <person name="Cuomo C."/>
            <person name="de Hoog S."/>
            <person name="Gorbushina A."/>
            <person name="Stielow B."/>
            <person name="Teixiera M."/>
            <person name="Abouelleil A."/>
            <person name="Chapman S.B."/>
            <person name="Priest M."/>
            <person name="Young S.K."/>
            <person name="Wortman J."/>
            <person name="Nusbaum C."/>
            <person name="Birren B."/>
        </authorList>
    </citation>
    <scope>NUCLEOTIDE SEQUENCE [LARGE SCALE GENOMIC DNA]</scope>
    <source>
        <strain evidence="3 4">CBS 83496</strain>
    </source>
</reference>
<name>A0A0D2CKE1_9EURO</name>
<evidence type="ECO:0000313" key="3">
    <source>
        <dbReference type="EMBL" id="KIW23989.1"/>
    </source>
</evidence>